<reference evidence="1 2" key="1">
    <citation type="submission" date="2019-06" db="EMBL/GenBank/DDBJ databases">
        <title>Draft genomes of female and male turbot (Scophthalmus maximus).</title>
        <authorList>
            <person name="Xu H."/>
            <person name="Xu X.-W."/>
            <person name="Shao C."/>
            <person name="Chen S."/>
        </authorList>
    </citation>
    <scope>NUCLEOTIDE SEQUENCE [LARGE SCALE GENOMIC DNA]</scope>
    <source>
        <strain evidence="1">Ysfricsl-2016a</strain>
        <tissue evidence="1">Blood</tissue>
    </source>
</reference>
<dbReference type="AlphaFoldDB" id="A0A6A4T4E1"/>
<organism evidence="1 2">
    <name type="scientific">Scophthalmus maximus</name>
    <name type="common">Turbot</name>
    <name type="synonym">Psetta maxima</name>
    <dbReference type="NCBI Taxonomy" id="52904"/>
    <lineage>
        <taxon>Eukaryota</taxon>
        <taxon>Metazoa</taxon>
        <taxon>Chordata</taxon>
        <taxon>Craniata</taxon>
        <taxon>Vertebrata</taxon>
        <taxon>Euteleostomi</taxon>
        <taxon>Actinopterygii</taxon>
        <taxon>Neopterygii</taxon>
        <taxon>Teleostei</taxon>
        <taxon>Neoteleostei</taxon>
        <taxon>Acanthomorphata</taxon>
        <taxon>Carangaria</taxon>
        <taxon>Pleuronectiformes</taxon>
        <taxon>Pleuronectoidei</taxon>
        <taxon>Scophthalmidae</taxon>
        <taxon>Scophthalmus</taxon>
    </lineage>
</organism>
<sequence length="107" mass="11638">MCTDFGDSDDSANIRLSVGTVGTDTILLELMGAAYTPTSVVVCRQMVKKKNSLQRTGKIRVEDINKFCSVLTSVGCVRADEYNVTINALKPICKRCHCAFQTTGINS</sequence>
<dbReference type="EMBL" id="VEVO01000007">
    <property type="protein sequence ID" value="KAF0039208.1"/>
    <property type="molecule type" value="Genomic_DNA"/>
</dbReference>
<comment type="caution">
    <text evidence="1">The sequence shown here is derived from an EMBL/GenBank/DDBJ whole genome shotgun (WGS) entry which is preliminary data.</text>
</comment>
<protein>
    <submittedName>
        <fullName evidence="1">Uncharacterized protein</fullName>
    </submittedName>
</protein>
<evidence type="ECO:0000313" key="2">
    <source>
        <dbReference type="Proteomes" id="UP000438429"/>
    </source>
</evidence>
<evidence type="ECO:0000313" key="1">
    <source>
        <dbReference type="EMBL" id="KAF0039208.1"/>
    </source>
</evidence>
<gene>
    <name evidence="1" type="ORF">F2P81_007443</name>
</gene>
<proteinExistence type="predicted"/>
<name>A0A6A4T4E1_SCOMX</name>
<dbReference type="Proteomes" id="UP000438429">
    <property type="component" value="Unassembled WGS sequence"/>
</dbReference>
<accession>A0A6A4T4E1</accession>